<evidence type="ECO:0000313" key="3">
    <source>
        <dbReference type="EMBL" id="KAA3670662.1"/>
    </source>
</evidence>
<comment type="caution">
    <text evidence="3">The sequence shown here is derived from an EMBL/GenBank/DDBJ whole genome shotgun (WGS) entry which is preliminary data.</text>
</comment>
<comment type="function">
    <text evidence="1">Subunit of the oligosaccharyl transferase (OST) complex that catalyzes the initial transfer of a defined glycan (Glc(3)Man(9)GlcNAc(2) in eukaryotes) from the lipid carrier dolichol-pyrophosphate to an asparagine residue within an Asn-X-Ser/Thr consensus motif in nascent polypeptide chains, the first step in protein N-glycosylation. N-glycosylation occurs cotranslationally and the complex associates with the Sec61 complex at the channel-forming translocon complex that mediates protein translocation across the endoplasmic reticulum (ER). All subunits are required for a maximal enzyme activity.</text>
</comment>
<feature type="domain" description="Ribophorin II N-terminal" evidence="2">
    <location>
        <begin position="31"/>
        <end position="163"/>
    </location>
</feature>
<accession>A0A5J4N556</accession>
<feature type="signal peptide" evidence="1">
    <location>
        <begin position="1"/>
        <end position="19"/>
    </location>
</feature>
<keyword evidence="4" id="KW-1185">Reference proteome</keyword>
<dbReference type="InterPro" id="IPR055373">
    <property type="entry name" value="Ribophorin_II_N"/>
</dbReference>
<comment type="subunit">
    <text evidence="1">Component of the oligosaccharyltransferase (OST) complex.</text>
</comment>
<dbReference type="GO" id="GO:0006487">
    <property type="term" value="P:protein N-linked glycosylation"/>
    <property type="evidence" value="ECO:0007669"/>
    <property type="project" value="UniProtKB-UniRule"/>
</dbReference>
<evidence type="ECO:0000259" key="2">
    <source>
        <dbReference type="Pfam" id="PF05817"/>
    </source>
</evidence>
<name>A0A5J4N556_9TREM</name>
<comment type="pathway">
    <text evidence="1">Protein modification; protein glycosylation.</text>
</comment>
<sequence>MVAFTVLISFFLCTATCAAANDAQTLLIGHLSSDDKIWLKHFFEQNLVENLKVPSKTYHIMLGLNALNESITEKKIACSSLSVPLISADVAFYHAYGITRLGLLDCKLAVTELKALVKSKLAGNPSIDDLFYTVMATKEANFEVDTSAVTGLVNKIKAQDSSPTT</sequence>
<dbReference type="Proteomes" id="UP000324629">
    <property type="component" value="Unassembled WGS sequence"/>
</dbReference>
<dbReference type="GO" id="GO:0008250">
    <property type="term" value="C:oligosaccharyltransferase complex"/>
    <property type="evidence" value="ECO:0007669"/>
    <property type="project" value="UniProtKB-UniRule"/>
</dbReference>
<organism evidence="3 4">
    <name type="scientific">Paragonimus westermani</name>
    <dbReference type="NCBI Taxonomy" id="34504"/>
    <lineage>
        <taxon>Eukaryota</taxon>
        <taxon>Metazoa</taxon>
        <taxon>Spiralia</taxon>
        <taxon>Lophotrochozoa</taxon>
        <taxon>Platyhelminthes</taxon>
        <taxon>Trematoda</taxon>
        <taxon>Digenea</taxon>
        <taxon>Plagiorchiida</taxon>
        <taxon>Troglotremata</taxon>
        <taxon>Troglotrematidae</taxon>
        <taxon>Paragonimus</taxon>
    </lineage>
</organism>
<proteinExistence type="inferred from homology"/>
<evidence type="ECO:0000256" key="1">
    <source>
        <dbReference type="RuleBase" id="RU366029"/>
    </source>
</evidence>
<gene>
    <name evidence="3" type="ORF">DEA37_0001945</name>
</gene>
<reference evidence="3 4" key="1">
    <citation type="journal article" date="2019" name="Gigascience">
        <title>Whole-genome sequence of the oriental lung fluke Paragonimus westermani.</title>
        <authorList>
            <person name="Oey H."/>
            <person name="Zakrzewski M."/>
            <person name="Narain K."/>
            <person name="Devi K.R."/>
            <person name="Agatsuma T."/>
            <person name="Nawaratna S."/>
            <person name="Gobert G.N."/>
            <person name="Jones M.K."/>
            <person name="Ragan M.A."/>
            <person name="McManus D.P."/>
            <person name="Krause L."/>
        </authorList>
    </citation>
    <scope>NUCLEOTIDE SEQUENCE [LARGE SCALE GENOMIC DNA]</scope>
    <source>
        <strain evidence="3 4">IND2009</strain>
    </source>
</reference>
<dbReference type="UniPathway" id="UPA00378"/>
<dbReference type="AlphaFoldDB" id="A0A5J4N556"/>
<keyword evidence="1" id="KW-0256">Endoplasmic reticulum</keyword>
<comment type="subcellular location">
    <subcellularLocation>
        <location evidence="1">Endoplasmic reticulum membrane</location>
        <topology evidence="1">Multi-pass membrane protein</topology>
    </subcellularLocation>
</comment>
<evidence type="ECO:0000313" key="4">
    <source>
        <dbReference type="Proteomes" id="UP000324629"/>
    </source>
</evidence>
<dbReference type="Pfam" id="PF05817">
    <property type="entry name" value="Ribophorin_II"/>
    <property type="match status" value="1"/>
</dbReference>
<feature type="chain" id="PRO_5044042512" description="Dolichyl-diphosphooligosaccharide--protein glycosyltransferase subunit 2" evidence="1">
    <location>
        <begin position="20"/>
        <end position="165"/>
    </location>
</feature>
<protein>
    <recommendedName>
        <fullName evidence="1">Dolichyl-diphosphooligosaccharide--protein glycosyltransferase subunit 2</fullName>
    </recommendedName>
    <alternativeName>
        <fullName evidence="1">Ribophorin-2</fullName>
    </alternativeName>
</protein>
<keyword evidence="1" id="KW-0732">Signal</keyword>
<comment type="similarity">
    <text evidence="1">Belongs to the SWP1 family.</text>
</comment>
<dbReference type="EMBL" id="QNGE01008908">
    <property type="protein sequence ID" value="KAA3670662.1"/>
    <property type="molecule type" value="Genomic_DNA"/>
</dbReference>